<reference evidence="3" key="1">
    <citation type="journal article" date="2020" name="G3 (Bethesda)">
        <title>High-Quality Assemblies for Three Invasive Social Wasps from the &lt;i&gt;Vespula&lt;/i&gt; Genus.</title>
        <authorList>
            <person name="Harrop T.W.R."/>
            <person name="Guhlin J."/>
            <person name="McLaughlin G.M."/>
            <person name="Permina E."/>
            <person name="Stockwell P."/>
            <person name="Gilligan J."/>
            <person name="Le Lec M.F."/>
            <person name="Gruber M.A.M."/>
            <person name="Quinn O."/>
            <person name="Lovegrove M."/>
            <person name="Duncan E.J."/>
            <person name="Remnant E.J."/>
            <person name="Van Eeckhoven J."/>
            <person name="Graham B."/>
            <person name="Knapp R.A."/>
            <person name="Langford K.W."/>
            <person name="Kronenberg Z."/>
            <person name="Press M.O."/>
            <person name="Eacker S.M."/>
            <person name="Wilson-Rankin E.E."/>
            <person name="Purcell J."/>
            <person name="Lester P.J."/>
            <person name="Dearden P.K."/>
        </authorList>
    </citation>
    <scope>NUCLEOTIDE SEQUENCE</scope>
    <source>
        <strain evidence="3">Marl-1</strain>
    </source>
</reference>
<dbReference type="GO" id="GO:0003341">
    <property type="term" value="P:cilium movement"/>
    <property type="evidence" value="ECO:0007669"/>
    <property type="project" value="TreeGrafter"/>
</dbReference>
<dbReference type="GO" id="GO:0031514">
    <property type="term" value="C:motile cilium"/>
    <property type="evidence" value="ECO:0007669"/>
    <property type="project" value="TreeGrafter"/>
</dbReference>
<dbReference type="Gene3D" id="1.25.40.10">
    <property type="entry name" value="Tetratricopeptide repeat domain"/>
    <property type="match status" value="3"/>
</dbReference>
<sequence>MNTPNDESINYNLISEEEITDERIIELTIITIENIIRNEDTNVIISVEHNSNILGESNPIKIEAGIKEPPPVYDVNFSIQIPVFISDRNAIDRLVSTPFLITVSSVNKDENVTPTVVDTARTKKSRIPSKKDFKLKIIGLCNVDLMPILLGEDLFMEKLILETAQFTFDGNAVSWPNLPCLTIKIKQEQKPFFPSDLEFNFLNITIESIFNPLSSFTDNMDYKAGTILYGEQEDPEAIIHGDGKLIHDRDIEKSKCWKSLSHLTSRARLSKYKLACNYNDVKNTLAEELKLQNIVEKDVPRIQWNTMSRHILQNDDIKKLQRQIFKYKYWPFQFMVTETQNNKVKVKFGEMSKVYQCYVDLSELLFPGQRKTRIASQLHTFNATDLMENTGFEKNIFLIDTEMKEPKEKDKRGKASTKNTSVITEIEILASEPVVTENNEPVFVIIEIEIYRPLVACRLAKDFSNLIHQLTTPTDKKPYYPYSADLTKDQYTKCIETLMRTMTESYRDFCQETDKESFPSYEENIQDEHLKFCYVPDELTCFIQYLYKTGAYLSMYNALKTKVILLLDHKFKLPSYTLNFYEEQNFIVNAYTYLVELMHTIVNKTIEVNFWSDSRSIVSDLKRFYFYADEAYELGYIEEARKYYTTIIDKEKNDPTTWTNYAVFLLTIGDIERAEECCQEAIILNNRHKIALLVYAAILMEKRLFREAEIFFRSITDFYPLFAEGWTILHLFYIRIEYYPGIDIAIRIAKECMEDKNRDTEIDDREPLAWSMIHCPQDNIYMITTTLLLKFHLYDLAGIALAQEMSLTGRSTYLLYYMAVQHYLLHRHDDALSHLKEARCQYGMDYSIGCLMGHCYFQEGDFEEAIKCYEFANMLFNRPDNIYLLQLRVGLCYENKKEYEKAKKVFLNACQTSPTSQSWLHVGISFYELNQLKEAEVALIEANKIDNCNVDVWGYLCLLNLSLNRYEEFAQCYRQAIKYNLKNEKLLNAIKESMERLNYEVEILQVT</sequence>
<dbReference type="AlphaFoldDB" id="A0A834KJX2"/>
<evidence type="ECO:0000313" key="4">
    <source>
        <dbReference type="Proteomes" id="UP000614350"/>
    </source>
</evidence>
<dbReference type="GO" id="GO:0006396">
    <property type="term" value="P:RNA processing"/>
    <property type="evidence" value="ECO:0007669"/>
    <property type="project" value="InterPro"/>
</dbReference>
<dbReference type="Proteomes" id="UP000614350">
    <property type="component" value="Unassembled WGS sequence"/>
</dbReference>
<dbReference type="PANTHER" id="PTHR44314">
    <property type="entry name" value="CILIA- AND FLAGELLA-ASSOCIATED PROTEIN 70"/>
    <property type="match status" value="1"/>
</dbReference>
<dbReference type="PANTHER" id="PTHR44314:SF1">
    <property type="entry name" value="CILIA- AND FLAGELLA-ASSOCIATED PROTEIN 70"/>
    <property type="match status" value="1"/>
</dbReference>
<organism evidence="3 4">
    <name type="scientific">Vespula vulgaris</name>
    <name type="common">Yellow jacket</name>
    <name type="synonym">Wasp</name>
    <dbReference type="NCBI Taxonomy" id="7454"/>
    <lineage>
        <taxon>Eukaryota</taxon>
        <taxon>Metazoa</taxon>
        <taxon>Ecdysozoa</taxon>
        <taxon>Arthropoda</taxon>
        <taxon>Hexapoda</taxon>
        <taxon>Insecta</taxon>
        <taxon>Pterygota</taxon>
        <taxon>Neoptera</taxon>
        <taxon>Endopterygota</taxon>
        <taxon>Hymenoptera</taxon>
        <taxon>Apocrita</taxon>
        <taxon>Aculeata</taxon>
        <taxon>Vespoidea</taxon>
        <taxon>Vespidae</taxon>
        <taxon>Vespinae</taxon>
        <taxon>Vespula</taxon>
    </lineage>
</organism>
<keyword evidence="1" id="KW-0677">Repeat</keyword>
<dbReference type="GO" id="GO:0070062">
    <property type="term" value="C:extracellular exosome"/>
    <property type="evidence" value="ECO:0007669"/>
    <property type="project" value="TreeGrafter"/>
</dbReference>
<dbReference type="InterPro" id="IPR019734">
    <property type="entry name" value="TPR_rpt"/>
</dbReference>
<dbReference type="InterPro" id="IPR052628">
    <property type="entry name" value="CFAP70"/>
</dbReference>
<proteinExistence type="predicted"/>
<dbReference type="SMART" id="SM00028">
    <property type="entry name" value="TPR"/>
    <property type="match status" value="5"/>
</dbReference>
<dbReference type="Pfam" id="PF13181">
    <property type="entry name" value="TPR_8"/>
    <property type="match status" value="2"/>
</dbReference>
<dbReference type="EMBL" id="JACSEA010000002">
    <property type="protein sequence ID" value="KAF7407231.1"/>
    <property type="molecule type" value="Genomic_DNA"/>
</dbReference>
<dbReference type="InterPro" id="IPR003107">
    <property type="entry name" value="HAT"/>
</dbReference>
<dbReference type="SUPFAM" id="SSF48452">
    <property type="entry name" value="TPR-like"/>
    <property type="match status" value="2"/>
</dbReference>
<comment type="caution">
    <text evidence="3">The sequence shown here is derived from an EMBL/GenBank/DDBJ whole genome shotgun (WGS) entry which is preliminary data.</text>
</comment>
<keyword evidence="4" id="KW-1185">Reference proteome</keyword>
<accession>A0A834KJX2</accession>
<dbReference type="InterPro" id="IPR011990">
    <property type="entry name" value="TPR-like_helical_dom_sf"/>
</dbReference>
<evidence type="ECO:0000256" key="1">
    <source>
        <dbReference type="ARBA" id="ARBA00022737"/>
    </source>
</evidence>
<evidence type="ECO:0000313" key="3">
    <source>
        <dbReference type="EMBL" id="KAF7407231.1"/>
    </source>
</evidence>
<dbReference type="SMART" id="SM00386">
    <property type="entry name" value="HAT"/>
    <property type="match status" value="2"/>
</dbReference>
<protein>
    <submittedName>
        <fullName evidence="3">Uncharacterized protein</fullName>
    </submittedName>
</protein>
<name>A0A834KJX2_VESVU</name>
<gene>
    <name evidence="3" type="ORF">HZH66_001768</name>
</gene>
<keyword evidence="2" id="KW-0802">TPR repeat</keyword>
<evidence type="ECO:0000256" key="2">
    <source>
        <dbReference type="ARBA" id="ARBA00022803"/>
    </source>
</evidence>
<dbReference type="GO" id="GO:0060271">
    <property type="term" value="P:cilium assembly"/>
    <property type="evidence" value="ECO:0007669"/>
    <property type="project" value="TreeGrafter"/>
</dbReference>